<name>A0A1I3QZN9_9GAMM</name>
<accession>A0A1I3QZN9</accession>
<dbReference type="PROSITE" id="PS51257">
    <property type="entry name" value="PROKAR_LIPOPROTEIN"/>
    <property type="match status" value="1"/>
</dbReference>
<feature type="compositionally biased region" description="Basic and acidic residues" evidence="1">
    <location>
        <begin position="312"/>
        <end position="327"/>
    </location>
</feature>
<dbReference type="RefSeq" id="WP_227663489.1">
    <property type="nucleotide sequence ID" value="NZ_BMYN01000002.1"/>
</dbReference>
<evidence type="ECO:0000259" key="3">
    <source>
        <dbReference type="Pfam" id="PF04187"/>
    </source>
</evidence>
<dbReference type="SUPFAM" id="SSF159501">
    <property type="entry name" value="EreA/ChaN-like"/>
    <property type="match status" value="1"/>
</dbReference>
<feature type="domain" description="Haem-binding uptake Tiki superfamily ChaN" evidence="3">
    <location>
        <begin position="56"/>
        <end position="264"/>
    </location>
</feature>
<dbReference type="EMBL" id="FOSC01000002">
    <property type="protein sequence ID" value="SFJ38536.1"/>
    <property type="molecule type" value="Genomic_DNA"/>
</dbReference>
<dbReference type="Proteomes" id="UP000199445">
    <property type="component" value="Unassembled WGS sequence"/>
</dbReference>
<proteinExistence type="predicted"/>
<sequence>MKTLILALGFATLASGCAASHSARMAHEPMERPASQYDARLVDPATGQALSVQALATRLADTDIVIIGEHHGHHASHLLQARLQQALWRLNPRQVLTMEQFNLDHQPALDDYLAGHTGETEMREDANAWDNYRASYRPLVEFAKQHSLPVIAANAPANTVRCIGRLGPDYLERLDADERRQLPDAPFLDTPAYKDKFVEAIGGSHGTKDDELSGLMLNTYKAQLLRDNTMAARILEARERHPDHQVIHLTGTFHSEDRLGTVAVLEKRAPDLTIAVISPVNWPADADSPPLEKHRERGDYLYFIQPLPQEFRDDERRREAMTERFSRSPEASCD</sequence>
<dbReference type="Pfam" id="PF04187">
    <property type="entry name" value="Cofac_haem_bdg"/>
    <property type="match status" value="1"/>
</dbReference>
<evidence type="ECO:0000313" key="4">
    <source>
        <dbReference type="EMBL" id="SFJ38536.1"/>
    </source>
</evidence>
<reference evidence="4 5" key="1">
    <citation type="submission" date="2016-10" db="EMBL/GenBank/DDBJ databases">
        <authorList>
            <person name="de Groot N.N."/>
        </authorList>
    </citation>
    <scope>NUCLEOTIDE SEQUENCE [LARGE SCALE GENOMIC DNA]</scope>
    <source>
        <strain evidence="4 5">IBRC-M 10445</strain>
    </source>
</reference>
<protein>
    <submittedName>
        <fullName evidence="4">Uncharacterized iron-regulated protein</fullName>
    </submittedName>
</protein>
<evidence type="ECO:0000256" key="2">
    <source>
        <dbReference type="SAM" id="SignalP"/>
    </source>
</evidence>
<gene>
    <name evidence="4" type="ORF">SAMN05216429_102170</name>
</gene>
<dbReference type="AlphaFoldDB" id="A0A1I3QZN9"/>
<feature type="signal peptide" evidence="2">
    <location>
        <begin position="1"/>
        <end position="18"/>
    </location>
</feature>
<evidence type="ECO:0000313" key="5">
    <source>
        <dbReference type="Proteomes" id="UP000199445"/>
    </source>
</evidence>
<organism evidence="4 5">
    <name type="scientific">Marinobacter persicus</name>
    <dbReference type="NCBI Taxonomy" id="930118"/>
    <lineage>
        <taxon>Bacteria</taxon>
        <taxon>Pseudomonadati</taxon>
        <taxon>Pseudomonadota</taxon>
        <taxon>Gammaproteobacteria</taxon>
        <taxon>Pseudomonadales</taxon>
        <taxon>Marinobacteraceae</taxon>
        <taxon>Marinobacter</taxon>
    </lineage>
</organism>
<feature type="region of interest" description="Disordered" evidence="1">
    <location>
        <begin position="312"/>
        <end position="334"/>
    </location>
</feature>
<keyword evidence="5" id="KW-1185">Reference proteome</keyword>
<keyword evidence="2" id="KW-0732">Signal</keyword>
<evidence type="ECO:0000256" key="1">
    <source>
        <dbReference type="SAM" id="MobiDB-lite"/>
    </source>
</evidence>
<dbReference type="Gene3D" id="3.40.50.11550">
    <property type="match status" value="1"/>
</dbReference>
<feature type="chain" id="PRO_5011566824" evidence="2">
    <location>
        <begin position="19"/>
        <end position="334"/>
    </location>
</feature>
<dbReference type="InterPro" id="IPR007314">
    <property type="entry name" value="Cofac_haem-bd_dom"/>
</dbReference>
<dbReference type="CDD" id="cd14727">
    <property type="entry name" value="ChanN-like"/>
    <property type="match status" value="1"/>
</dbReference>